<organism evidence="1 2">
    <name type="scientific">Leeia aquatica</name>
    <dbReference type="NCBI Taxonomy" id="2725557"/>
    <lineage>
        <taxon>Bacteria</taxon>
        <taxon>Pseudomonadati</taxon>
        <taxon>Pseudomonadota</taxon>
        <taxon>Betaproteobacteria</taxon>
        <taxon>Neisseriales</taxon>
        <taxon>Leeiaceae</taxon>
        <taxon>Leeia</taxon>
    </lineage>
</organism>
<dbReference type="AlphaFoldDB" id="A0A847S3N5"/>
<accession>A0A847S3N5</accession>
<comment type="caution">
    <text evidence="1">The sequence shown here is derived from an EMBL/GenBank/DDBJ whole genome shotgun (WGS) entry which is preliminary data.</text>
</comment>
<evidence type="ECO:0000313" key="2">
    <source>
        <dbReference type="Proteomes" id="UP000587991"/>
    </source>
</evidence>
<name>A0A847S3N5_9NEIS</name>
<proteinExistence type="predicted"/>
<keyword evidence="2" id="KW-1185">Reference proteome</keyword>
<sequence>MTYLEGLQHFRRARASGALHQGVWHHPDGGGCLLAVLSPTASHSTEVPASLMPDWLAQMIPPLFDGLPAATYLDWGEALIIALSSFEGRPIPRRILHHWLLHGLLPVLKLSCELRHGYPEQVQRLMDLHRDALADRLHDHETWLSGLEGALQAAFTYGYDYASAYQQSYLRCLQYAQAQQYPDAEPMSREYGEENALANRKAFVQANAKVHAAMDADWLAQRDAGQPSPGTLYGQLQAVTQGYLLTVGDTAEAQGMLHQRLADALLAAVREAGRDYG</sequence>
<gene>
    <name evidence="1" type="ORF">HF682_01200</name>
</gene>
<dbReference type="EMBL" id="JABAIM010000001">
    <property type="protein sequence ID" value="NLR73777.1"/>
    <property type="molecule type" value="Genomic_DNA"/>
</dbReference>
<evidence type="ECO:0000313" key="1">
    <source>
        <dbReference type="EMBL" id="NLR73777.1"/>
    </source>
</evidence>
<dbReference type="RefSeq" id="WP_168875434.1">
    <property type="nucleotide sequence ID" value="NZ_JABAIM010000001.1"/>
</dbReference>
<reference evidence="1 2" key="1">
    <citation type="submission" date="2020-04" db="EMBL/GenBank/DDBJ databases">
        <title>Draft genome of Leeia sp. IMCC25680.</title>
        <authorList>
            <person name="Song J."/>
            <person name="Cho J.-C."/>
        </authorList>
    </citation>
    <scope>NUCLEOTIDE SEQUENCE [LARGE SCALE GENOMIC DNA]</scope>
    <source>
        <strain evidence="1 2">IMCC25680</strain>
    </source>
</reference>
<dbReference type="Proteomes" id="UP000587991">
    <property type="component" value="Unassembled WGS sequence"/>
</dbReference>
<protein>
    <submittedName>
        <fullName evidence="1">Uncharacterized protein</fullName>
    </submittedName>
</protein>